<evidence type="ECO:0000313" key="2">
    <source>
        <dbReference type="Proteomes" id="UP000041770"/>
    </source>
</evidence>
<dbReference type="Proteomes" id="UP000041770">
    <property type="component" value="Unassembled WGS sequence"/>
</dbReference>
<dbReference type="EMBL" id="CWQY01000009">
    <property type="protein sequence ID" value="CSC55695.1"/>
    <property type="molecule type" value="Genomic_DNA"/>
</dbReference>
<name>A0A656A6E0_VIBCL</name>
<sequence>MRDTFHQTAVTHEYISEVVNDVVTRFVELRRQSFFSNRHTYGIGDALAEWASGGFDARCVTVLWVTRCFGV</sequence>
<accession>A0A656A6E0</accession>
<proteinExistence type="predicted"/>
<protein>
    <submittedName>
        <fullName evidence="1">Uncharacterized protein</fullName>
    </submittedName>
</protein>
<organism evidence="1 2">
    <name type="scientific">Vibrio cholerae</name>
    <dbReference type="NCBI Taxonomy" id="666"/>
    <lineage>
        <taxon>Bacteria</taxon>
        <taxon>Pseudomonadati</taxon>
        <taxon>Pseudomonadota</taxon>
        <taxon>Gammaproteobacteria</taxon>
        <taxon>Vibrionales</taxon>
        <taxon>Vibrionaceae</taxon>
        <taxon>Vibrio</taxon>
    </lineage>
</organism>
<dbReference type="AlphaFoldDB" id="A0A656A6E0"/>
<gene>
    <name evidence="1" type="ORF">ERS013200_01662</name>
</gene>
<reference evidence="1 2" key="1">
    <citation type="submission" date="2015-07" db="EMBL/GenBank/DDBJ databases">
        <authorList>
            <consortium name="Pathogen Informatics"/>
        </authorList>
    </citation>
    <scope>NUCLEOTIDE SEQUENCE [LARGE SCALE GENOMIC DNA]</scope>
    <source>
        <strain evidence="1 2">A316</strain>
    </source>
</reference>
<evidence type="ECO:0000313" key="1">
    <source>
        <dbReference type="EMBL" id="CSC55695.1"/>
    </source>
</evidence>